<dbReference type="Pfam" id="PF00561">
    <property type="entry name" value="Abhydrolase_1"/>
    <property type="match status" value="1"/>
</dbReference>
<proteinExistence type="predicted"/>
<sequence length="271" mass="30392">MAFPTPIRAFYDTPEGQIHYRYLHASVKDASKQPIILMHMSACSSLYYIEMMQLCAAAGYDCYAPDMPGFGDSYNPTHQPSNIRWYVEVFQLLVKHIGLTKFHVLGHHSGASIATEMAAVYPDEVLSLCVIGPALLTEEEQVGERIKNIVAYNEPVMDGSHLQRVWDVLLSSGTWEVEKLHEQTLDAARAWQGRIQIYTCVFHQPMIEVLGQVKCPVLGLCGLQDVLYPQFGRVTEIQPTATCVVVKGEDFEPLKDAEGCSKAMLEFYSKL</sequence>
<dbReference type="OrthoDB" id="284184at2759"/>
<dbReference type="GO" id="GO:0046464">
    <property type="term" value="P:acylglycerol catabolic process"/>
    <property type="evidence" value="ECO:0007669"/>
    <property type="project" value="TreeGrafter"/>
</dbReference>
<gene>
    <name evidence="2" type="ORF">BP6252_05959</name>
</gene>
<dbReference type="InterPro" id="IPR050266">
    <property type="entry name" value="AB_hydrolase_sf"/>
</dbReference>
<name>A0A3D8RL89_9HELO</name>
<keyword evidence="3" id="KW-1185">Reference proteome</keyword>
<dbReference type="GO" id="GO:0016020">
    <property type="term" value="C:membrane"/>
    <property type="evidence" value="ECO:0007669"/>
    <property type="project" value="TreeGrafter"/>
</dbReference>
<protein>
    <recommendedName>
        <fullName evidence="1">AB hydrolase-1 domain-containing protein</fullName>
    </recommendedName>
</protein>
<dbReference type="AlphaFoldDB" id="A0A3D8RL89"/>
<comment type="caution">
    <text evidence="2">The sequence shown here is derived from an EMBL/GenBank/DDBJ whole genome shotgun (WGS) entry which is preliminary data.</text>
</comment>
<dbReference type="Proteomes" id="UP000256645">
    <property type="component" value="Unassembled WGS sequence"/>
</dbReference>
<feature type="domain" description="AB hydrolase-1" evidence="1">
    <location>
        <begin position="34"/>
        <end position="163"/>
    </location>
</feature>
<evidence type="ECO:0000313" key="2">
    <source>
        <dbReference type="EMBL" id="RDW74817.1"/>
    </source>
</evidence>
<dbReference type="InterPro" id="IPR000073">
    <property type="entry name" value="AB_hydrolase_1"/>
</dbReference>
<dbReference type="GO" id="GO:0047372">
    <property type="term" value="F:monoacylglycerol lipase activity"/>
    <property type="evidence" value="ECO:0007669"/>
    <property type="project" value="TreeGrafter"/>
</dbReference>
<dbReference type="STRING" id="1849047.A0A3D8RL89"/>
<dbReference type="InterPro" id="IPR029058">
    <property type="entry name" value="AB_hydrolase_fold"/>
</dbReference>
<dbReference type="Gene3D" id="3.40.50.1820">
    <property type="entry name" value="alpha/beta hydrolase"/>
    <property type="match status" value="1"/>
</dbReference>
<evidence type="ECO:0000313" key="3">
    <source>
        <dbReference type="Proteomes" id="UP000256645"/>
    </source>
</evidence>
<accession>A0A3D8RL89</accession>
<organism evidence="2 3">
    <name type="scientific">Coleophoma cylindrospora</name>
    <dbReference type="NCBI Taxonomy" id="1849047"/>
    <lineage>
        <taxon>Eukaryota</taxon>
        <taxon>Fungi</taxon>
        <taxon>Dikarya</taxon>
        <taxon>Ascomycota</taxon>
        <taxon>Pezizomycotina</taxon>
        <taxon>Leotiomycetes</taxon>
        <taxon>Helotiales</taxon>
        <taxon>Dermateaceae</taxon>
        <taxon>Coleophoma</taxon>
    </lineage>
</organism>
<evidence type="ECO:0000259" key="1">
    <source>
        <dbReference type="Pfam" id="PF00561"/>
    </source>
</evidence>
<dbReference type="PANTHER" id="PTHR43798">
    <property type="entry name" value="MONOACYLGLYCEROL LIPASE"/>
    <property type="match status" value="1"/>
</dbReference>
<dbReference type="SUPFAM" id="SSF53474">
    <property type="entry name" value="alpha/beta-Hydrolases"/>
    <property type="match status" value="1"/>
</dbReference>
<dbReference type="EMBL" id="PDLM01000006">
    <property type="protein sequence ID" value="RDW74817.1"/>
    <property type="molecule type" value="Genomic_DNA"/>
</dbReference>
<dbReference type="PANTHER" id="PTHR43798:SF5">
    <property type="entry name" value="MONOACYLGLYCEROL LIPASE ABHD6"/>
    <property type="match status" value="1"/>
</dbReference>
<reference evidence="2 3" key="1">
    <citation type="journal article" date="2018" name="IMA Fungus">
        <title>IMA Genome-F 9: Draft genome sequence of Annulohypoxylon stygium, Aspergillus mulundensis, Berkeleyomyces basicola (syn. Thielaviopsis basicola), Ceratocystis smalleyi, two Cercospora beticola strains, Coleophoma cylindrospora, Fusarium fracticaudum, Phialophora cf. hyalina, and Morchella septimelata.</title>
        <authorList>
            <person name="Wingfield B.D."/>
            <person name="Bills G.F."/>
            <person name="Dong Y."/>
            <person name="Huang W."/>
            <person name="Nel W.J."/>
            <person name="Swalarsk-Parry B.S."/>
            <person name="Vaghefi N."/>
            <person name="Wilken P.M."/>
            <person name="An Z."/>
            <person name="de Beer Z.W."/>
            <person name="De Vos L."/>
            <person name="Chen L."/>
            <person name="Duong T.A."/>
            <person name="Gao Y."/>
            <person name="Hammerbacher A."/>
            <person name="Kikkert J.R."/>
            <person name="Li Y."/>
            <person name="Li H."/>
            <person name="Li K."/>
            <person name="Li Q."/>
            <person name="Liu X."/>
            <person name="Ma X."/>
            <person name="Naidoo K."/>
            <person name="Pethybridge S.J."/>
            <person name="Sun J."/>
            <person name="Steenkamp E.T."/>
            <person name="van der Nest M.A."/>
            <person name="van Wyk S."/>
            <person name="Wingfield M.J."/>
            <person name="Xiong C."/>
            <person name="Yue Q."/>
            <person name="Zhang X."/>
        </authorList>
    </citation>
    <scope>NUCLEOTIDE SEQUENCE [LARGE SCALE GENOMIC DNA]</scope>
    <source>
        <strain evidence="2 3">BP6252</strain>
    </source>
</reference>